<evidence type="ECO:0000313" key="1">
    <source>
        <dbReference type="EMBL" id="OAM87593.1"/>
    </source>
</evidence>
<name>A0A178IC39_9BACT</name>
<keyword evidence="2" id="KW-1185">Reference proteome</keyword>
<dbReference type="AlphaFoldDB" id="A0A178IC39"/>
<gene>
    <name evidence="1" type="ORF">AW736_21990</name>
</gene>
<sequence length="123" mass="14131">MCAFCCYTVRRGNPWDFSDFIVITILRDLGVNVRREVRIRVPKKILSGALVDSVQHAQRLECFSKRVEVQHAAKFVRVRDARFFEVGHERVPFGHCPKHQRARLRVGGLRGAQFSGKHGMQGK</sequence>
<accession>A0A178IC39</accession>
<evidence type="ECO:0000313" key="2">
    <source>
        <dbReference type="Proteomes" id="UP000078486"/>
    </source>
</evidence>
<proteinExistence type="predicted"/>
<dbReference type="STRING" id="1184151.AW736_21990"/>
<organism evidence="1 2">
    <name type="scientific">Termitidicoccus mucosus</name>
    <dbReference type="NCBI Taxonomy" id="1184151"/>
    <lineage>
        <taxon>Bacteria</taxon>
        <taxon>Pseudomonadati</taxon>
        <taxon>Verrucomicrobiota</taxon>
        <taxon>Opitutia</taxon>
        <taxon>Opitutales</taxon>
        <taxon>Opitutaceae</taxon>
        <taxon>Termitidicoccus</taxon>
    </lineage>
</organism>
<protein>
    <submittedName>
        <fullName evidence="1">Uncharacterized protein</fullName>
    </submittedName>
</protein>
<dbReference type="Proteomes" id="UP000078486">
    <property type="component" value="Unassembled WGS sequence"/>
</dbReference>
<dbReference type="EMBL" id="LRRQ01000167">
    <property type="protein sequence ID" value="OAM87593.1"/>
    <property type="molecule type" value="Genomic_DNA"/>
</dbReference>
<comment type="caution">
    <text evidence="1">The sequence shown here is derived from an EMBL/GenBank/DDBJ whole genome shotgun (WGS) entry which is preliminary data.</text>
</comment>
<reference evidence="1 2" key="1">
    <citation type="submission" date="2016-01" db="EMBL/GenBank/DDBJ databases">
        <title>High potential of lignocellulose degradation of a new Verrucomicrobia species.</title>
        <authorList>
            <person name="Wang Y."/>
            <person name="Shi Y."/>
            <person name="Qiu Z."/>
            <person name="Liu S."/>
            <person name="Yang H."/>
        </authorList>
    </citation>
    <scope>NUCLEOTIDE SEQUENCE [LARGE SCALE GENOMIC DNA]</scope>
    <source>
        <strain evidence="1 2">TSB47</strain>
    </source>
</reference>